<dbReference type="AlphaFoldDB" id="A0AA37LVM5"/>
<sequence>MSTAGLDAPRVQRLDRREKNSPFGLSRKPDLMTEKWMRPLLSSRGPATVDDQAEHGTGAGRG</sequence>
<accession>A0AA37LVM5</accession>
<feature type="region of interest" description="Disordered" evidence="1">
    <location>
        <begin position="1"/>
        <end position="62"/>
    </location>
</feature>
<feature type="compositionally biased region" description="Basic and acidic residues" evidence="1">
    <location>
        <begin position="27"/>
        <end position="37"/>
    </location>
</feature>
<evidence type="ECO:0000256" key="1">
    <source>
        <dbReference type="SAM" id="MobiDB-lite"/>
    </source>
</evidence>
<gene>
    <name evidence="2" type="ORF">ColLi_09908</name>
</gene>
<feature type="compositionally biased region" description="Basic and acidic residues" evidence="1">
    <location>
        <begin position="10"/>
        <end position="20"/>
    </location>
</feature>
<comment type="caution">
    <text evidence="2">The sequence shown here is derived from an EMBL/GenBank/DDBJ whole genome shotgun (WGS) entry which is preliminary data.</text>
</comment>
<protein>
    <submittedName>
        <fullName evidence="2">Uncharacterized protein</fullName>
    </submittedName>
</protein>
<proteinExistence type="predicted"/>
<dbReference type="Proteomes" id="UP001055172">
    <property type="component" value="Unassembled WGS sequence"/>
</dbReference>
<keyword evidence="3" id="KW-1185">Reference proteome</keyword>
<dbReference type="EMBL" id="BPPX01000024">
    <property type="protein sequence ID" value="GJC87070.1"/>
    <property type="molecule type" value="Genomic_DNA"/>
</dbReference>
<name>A0AA37LVM5_9PEZI</name>
<evidence type="ECO:0000313" key="2">
    <source>
        <dbReference type="EMBL" id="GJC87070.1"/>
    </source>
</evidence>
<evidence type="ECO:0000313" key="3">
    <source>
        <dbReference type="Proteomes" id="UP001055172"/>
    </source>
</evidence>
<organism evidence="2 3">
    <name type="scientific">Colletotrichum liriopes</name>
    <dbReference type="NCBI Taxonomy" id="708192"/>
    <lineage>
        <taxon>Eukaryota</taxon>
        <taxon>Fungi</taxon>
        <taxon>Dikarya</taxon>
        <taxon>Ascomycota</taxon>
        <taxon>Pezizomycotina</taxon>
        <taxon>Sordariomycetes</taxon>
        <taxon>Hypocreomycetidae</taxon>
        <taxon>Glomerellales</taxon>
        <taxon>Glomerellaceae</taxon>
        <taxon>Colletotrichum</taxon>
        <taxon>Colletotrichum spaethianum species complex</taxon>
    </lineage>
</organism>
<reference evidence="2 3" key="1">
    <citation type="submission" date="2021-07" db="EMBL/GenBank/DDBJ databases">
        <title>Genome data of Colletotrichum spaethianum.</title>
        <authorList>
            <person name="Utami Y.D."/>
            <person name="Hiruma K."/>
        </authorList>
    </citation>
    <scope>NUCLEOTIDE SEQUENCE [LARGE SCALE GENOMIC DNA]</scope>
    <source>
        <strain evidence="2 3">MAFF 242679</strain>
    </source>
</reference>